<dbReference type="PROSITE" id="PS51910">
    <property type="entry name" value="GH18_2"/>
    <property type="match status" value="1"/>
</dbReference>
<gene>
    <name evidence="3" type="ORF">NPX13_g1732</name>
</gene>
<dbReference type="AlphaFoldDB" id="A0A9W8NM34"/>
<feature type="compositionally biased region" description="Basic and acidic residues" evidence="1">
    <location>
        <begin position="530"/>
        <end position="547"/>
    </location>
</feature>
<evidence type="ECO:0000313" key="3">
    <source>
        <dbReference type="EMBL" id="KAJ3578833.1"/>
    </source>
</evidence>
<reference evidence="3" key="1">
    <citation type="submission" date="2022-07" db="EMBL/GenBank/DDBJ databases">
        <title>Genome Sequence of Xylaria arbuscula.</title>
        <authorList>
            <person name="Buettner E."/>
        </authorList>
    </citation>
    <scope>NUCLEOTIDE SEQUENCE</scope>
    <source>
        <strain evidence="3">VT107</strain>
    </source>
</reference>
<feature type="compositionally biased region" description="Basic and acidic residues" evidence="1">
    <location>
        <begin position="496"/>
        <end position="505"/>
    </location>
</feature>
<accession>A0A9W8NM34</accession>
<keyword evidence="4" id="KW-1185">Reference proteome</keyword>
<feature type="compositionally biased region" description="Low complexity" evidence="1">
    <location>
        <begin position="514"/>
        <end position="528"/>
    </location>
</feature>
<proteinExistence type="predicted"/>
<feature type="compositionally biased region" description="Acidic residues" evidence="1">
    <location>
        <begin position="486"/>
        <end position="495"/>
    </location>
</feature>
<dbReference type="PANTHER" id="PTHR45708">
    <property type="entry name" value="ENDOCHITINASE"/>
    <property type="match status" value="1"/>
</dbReference>
<evidence type="ECO:0000259" key="2">
    <source>
        <dbReference type="PROSITE" id="PS51910"/>
    </source>
</evidence>
<evidence type="ECO:0000256" key="1">
    <source>
        <dbReference type="SAM" id="MobiDB-lite"/>
    </source>
</evidence>
<dbReference type="InterPro" id="IPR050542">
    <property type="entry name" value="Glycosyl_Hydrlase18_Chitinase"/>
</dbReference>
<evidence type="ECO:0000313" key="4">
    <source>
        <dbReference type="Proteomes" id="UP001148614"/>
    </source>
</evidence>
<dbReference type="GO" id="GO:0004568">
    <property type="term" value="F:chitinase activity"/>
    <property type="evidence" value="ECO:0007669"/>
    <property type="project" value="TreeGrafter"/>
</dbReference>
<name>A0A9W8NM34_9PEZI</name>
<dbReference type="VEuPathDB" id="FungiDB:F4678DRAFT_841"/>
<dbReference type="GO" id="GO:0005975">
    <property type="term" value="P:carbohydrate metabolic process"/>
    <property type="evidence" value="ECO:0007669"/>
    <property type="project" value="InterPro"/>
</dbReference>
<dbReference type="PANTHER" id="PTHR45708:SF60">
    <property type="entry name" value="III CHITINASE, PUTATIVE (AFU_ORTHOLOGUE AFUA_5G03850)-RELATED"/>
    <property type="match status" value="1"/>
</dbReference>
<dbReference type="VEuPathDB" id="FungiDB:F4678DRAFT_842"/>
<sequence length="583" mass="64075">MHPESSRSVPRLILYHQTTHHPDGSLCSILPLITQPGISVSHIIVAAIHINEDPDGLTLNDHPPSDARFVTTWAELRVAQASGITVMGMLGGAAKGSYTRLDQDQTTFERYYLPLSDLIRERGLGGLDLDVEEHMSLAGIIRLIDRLRADFGPRFIITLAPVAAALLDARRNLSGFDYEALEVMRGNQIAWYNAQFYCGWGDASNPVMYDMCVARGWAPEKIVVGLVTTPDNGAGYVPFEILSQSLKVLQRQFPKFGGVMGWEYFNGRPGGKERPWEWAREMTKILRASYTDIPAAPAATAAQEPLQKSLAVEVDYDDEAGVQPPLPERHFDMDAYAYYWFVCVQAISGNQPNIIAGTTMDAQQPQGPPLASKSQVDPDVVMDGQHPQDGLLGPSAVPENAKLDPGVEASEEETPTVTEGDAKGADVSDSEVETPTEPKASKPQPPSPGPSTPTKKQKQRPTSTRASDEIFKTPPNRKRENRNHDDDDDDEIGDGDGDRDREDVKGKKRNSRASNAGDSTTSSSSSADSNEEKRLSDKVKKAWREVRGQSGCRDPLEQWMVKHSGGTFKEKPRRQVFGDSPEK</sequence>
<dbReference type="CDD" id="cd06546">
    <property type="entry name" value="GH18_CTS3_chitinase"/>
    <property type="match status" value="1"/>
</dbReference>
<dbReference type="EMBL" id="JANPWZ010000164">
    <property type="protein sequence ID" value="KAJ3578833.1"/>
    <property type="molecule type" value="Genomic_DNA"/>
</dbReference>
<dbReference type="Gene3D" id="3.20.20.80">
    <property type="entry name" value="Glycosidases"/>
    <property type="match status" value="1"/>
</dbReference>
<feature type="domain" description="GH18" evidence="2">
    <location>
        <begin position="10"/>
        <end position="289"/>
    </location>
</feature>
<organism evidence="3 4">
    <name type="scientific">Xylaria arbuscula</name>
    <dbReference type="NCBI Taxonomy" id="114810"/>
    <lineage>
        <taxon>Eukaryota</taxon>
        <taxon>Fungi</taxon>
        <taxon>Dikarya</taxon>
        <taxon>Ascomycota</taxon>
        <taxon>Pezizomycotina</taxon>
        <taxon>Sordariomycetes</taxon>
        <taxon>Xylariomycetidae</taxon>
        <taxon>Xylariales</taxon>
        <taxon>Xylariaceae</taxon>
        <taxon>Xylaria</taxon>
    </lineage>
</organism>
<dbReference type="InterPro" id="IPR001223">
    <property type="entry name" value="Glyco_hydro18_cat"/>
</dbReference>
<dbReference type="GO" id="GO:0005576">
    <property type="term" value="C:extracellular region"/>
    <property type="evidence" value="ECO:0007669"/>
    <property type="project" value="TreeGrafter"/>
</dbReference>
<feature type="region of interest" description="Disordered" evidence="1">
    <location>
        <begin position="358"/>
        <end position="583"/>
    </location>
</feature>
<comment type="caution">
    <text evidence="3">The sequence shown here is derived from an EMBL/GenBank/DDBJ whole genome shotgun (WGS) entry which is preliminary data.</text>
</comment>
<dbReference type="InterPro" id="IPR017853">
    <property type="entry name" value="GH"/>
</dbReference>
<dbReference type="Proteomes" id="UP001148614">
    <property type="component" value="Unassembled WGS sequence"/>
</dbReference>
<dbReference type="SUPFAM" id="SSF51445">
    <property type="entry name" value="(Trans)glycosidases"/>
    <property type="match status" value="1"/>
</dbReference>
<protein>
    <recommendedName>
        <fullName evidence="2">GH18 domain-containing protein</fullName>
    </recommendedName>
</protein>